<dbReference type="AlphaFoldDB" id="A0A175Y427"/>
<proteinExistence type="predicted"/>
<name>A0A175Y427_9SPHN</name>
<dbReference type="STRING" id="621456.BJP26_17265"/>
<evidence type="ECO:0000313" key="3">
    <source>
        <dbReference type="EMBL" id="KZB94720.1"/>
    </source>
</evidence>
<sequence length="475" mass="51100">MYEDHFGLTGRPFQLTPDARFWYETATHRKAMAYLGYGIAQGEGFIVVTGDIGAGKTTLVGHLTGLLDPAALNVITIVSTAIAADDLLRVVATGLGVDPANLTKAQLLTAIERGLHAVKRSGRRTLLIVDEVQALPVDSLEELRMLSNFQAGGHALLQILLLGQPEFRERLQGSERLEQLRQRVIAIHHLDPMEPHEVADYVAHRLSVVGWQGRPDFADDAFEALYRGSGGVPRRLNQLAARVMLAAALEGHELIDGRLVRQVVRDLEADLPASFTPTVVQRAPEPDPEPVTEAAVTPEPVAIEPAVGTVEAEPETTIEEPAIEDVTPIRRFVPRTPQWLEPVADAPRDPLPIVVEPVAEAPAFAPIVADASDDVTSEPLVEETTTEDAPAATEAEPQAAPAAPASSDAERIAALEARIAQQEEALRRVLTLLVDWVEADRSEAAATAMVAGVADLHHGHDAVPIRSPAAWDHAA</sequence>
<dbReference type="OrthoDB" id="7828921at2"/>
<feature type="compositionally biased region" description="Low complexity" evidence="1">
    <location>
        <begin position="387"/>
        <end position="407"/>
    </location>
</feature>
<dbReference type="InterPro" id="IPR003593">
    <property type="entry name" value="AAA+_ATPase"/>
</dbReference>
<evidence type="ECO:0000259" key="2">
    <source>
        <dbReference type="SMART" id="SM00382"/>
    </source>
</evidence>
<feature type="region of interest" description="Disordered" evidence="1">
    <location>
        <begin position="372"/>
        <end position="408"/>
    </location>
</feature>
<protein>
    <submittedName>
        <fullName evidence="3">General secretion pathway protein GspA</fullName>
    </submittedName>
</protein>
<accession>A0A175Y427</accession>
<reference evidence="3" key="1">
    <citation type="submission" date="2016-03" db="EMBL/GenBank/DDBJ databases">
        <title>Sphingomonas melonis TY, whole genome shotgun sequencing.</title>
        <authorList>
            <person name="Wang H."/>
            <person name="Zhu P."/>
        </authorList>
    </citation>
    <scope>NUCLEOTIDE SEQUENCE [LARGE SCALE GENOMIC DNA]</scope>
    <source>
        <strain evidence="3">TY</strain>
    </source>
</reference>
<dbReference type="Pfam" id="PF13401">
    <property type="entry name" value="AAA_22"/>
    <property type="match status" value="1"/>
</dbReference>
<evidence type="ECO:0000256" key="1">
    <source>
        <dbReference type="SAM" id="MobiDB-lite"/>
    </source>
</evidence>
<organism evidence="3 4">
    <name type="scientific">Sphingomonas melonis TY</name>
    <dbReference type="NCBI Taxonomy" id="621456"/>
    <lineage>
        <taxon>Bacteria</taxon>
        <taxon>Pseudomonadati</taxon>
        <taxon>Pseudomonadota</taxon>
        <taxon>Alphaproteobacteria</taxon>
        <taxon>Sphingomonadales</taxon>
        <taxon>Sphingomonadaceae</taxon>
        <taxon>Sphingomonas</taxon>
    </lineage>
</organism>
<dbReference type="Gene3D" id="3.40.50.300">
    <property type="entry name" value="P-loop containing nucleotide triphosphate hydrolases"/>
    <property type="match status" value="1"/>
</dbReference>
<dbReference type="SUPFAM" id="SSF52540">
    <property type="entry name" value="P-loop containing nucleoside triphosphate hydrolases"/>
    <property type="match status" value="1"/>
</dbReference>
<dbReference type="RefSeq" id="WP_017978193.1">
    <property type="nucleotide sequence ID" value="NZ_CP017578.1"/>
</dbReference>
<dbReference type="InterPro" id="IPR027417">
    <property type="entry name" value="P-loop_NTPase"/>
</dbReference>
<dbReference type="Proteomes" id="UP000078460">
    <property type="component" value="Unassembled WGS sequence"/>
</dbReference>
<evidence type="ECO:0000313" key="4">
    <source>
        <dbReference type="Proteomes" id="UP000078460"/>
    </source>
</evidence>
<comment type="caution">
    <text evidence="3">The sequence shown here is derived from an EMBL/GenBank/DDBJ whole genome shotgun (WGS) entry which is preliminary data.</text>
</comment>
<feature type="domain" description="AAA+ ATPase" evidence="2">
    <location>
        <begin position="42"/>
        <end position="216"/>
    </location>
</feature>
<dbReference type="InterPro" id="IPR049945">
    <property type="entry name" value="AAA_22"/>
</dbReference>
<dbReference type="InterPro" id="IPR052026">
    <property type="entry name" value="ExeA_AAA_ATPase_DNA-bind"/>
</dbReference>
<dbReference type="SMART" id="SM00382">
    <property type="entry name" value="AAA"/>
    <property type="match status" value="1"/>
</dbReference>
<keyword evidence="4" id="KW-1185">Reference proteome</keyword>
<dbReference type="KEGG" id="smy:BJP26_17265"/>
<dbReference type="EMBL" id="LQCK02000023">
    <property type="protein sequence ID" value="KZB94720.1"/>
    <property type="molecule type" value="Genomic_DNA"/>
</dbReference>
<dbReference type="PANTHER" id="PTHR35894">
    <property type="entry name" value="GENERAL SECRETION PATHWAY PROTEIN A-RELATED"/>
    <property type="match status" value="1"/>
</dbReference>
<dbReference type="GO" id="GO:0016887">
    <property type="term" value="F:ATP hydrolysis activity"/>
    <property type="evidence" value="ECO:0007669"/>
    <property type="project" value="InterPro"/>
</dbReference>
<feature type="compositionally biased region" description="Acidic residues" evidence="1">
    <location>
        <begin position="372"/>
        <end position="386"/>
    </location>
</feature>
<dbReference type="GeneID" id="93799399"/>
<dbReference type="PANTHER" id="PTHR35894:SF5">
    <property type="entry name" value="MU-LIKE PROPHAGE FLUMU DNA TRANSPOSITION PROTEIN B"/>
    <property type="match status" value="1"/>
</dbReference>
<gene>
    <name evidence="3" type="ORF">AVM11_06060</name>
</gene>